<organism evidence="3 4">
    <name type="scientific">Hymenobacter sediminicola</name>
    <dbReference type="NCBI Taxonomy" id="2761579"/>
    <lineage>
        <taxon>Bacteria</taxon>
        <taxon>Pseudomonadati</taxon>
        <taxon>Bacteroidota</taxon>
        <taxon>Cytophagia</taxon>
        <taxon>Cytophagales</taxon>
        <taxon>Hymenobacteraceae</taxon>
        <taxon>Hymenobacter</taxon>
    </lineage>
</organism>
<dbReference type="AlphaFoldDB" id="A0A7G7W5G1"/>
<dbReference type="EMBL" id="CP060202">
    <property type="protein sequence ID" value="QNH61604.1"/>
    <property type="molecule type" value="Genomic_DNA"/>
</dbReference>
<proteinExistence type="predicted"/>
<feature type="chain" id="PRO_5029008626" description="DUF3575 domain-containing protein" evidence="2">
    <location>
        <begin position="27"/>
        <end position="257"/>
    </location>
</feature>
<evidence type="ECO:0000256" key="1">
    <source>
        <dbReference type="SAM" id="MobiDB-lite"/>
    </source>
</evidence>
<dbReference type="Proteomes" id="UP000515489">
    <property type="component" value="Chromosome"/>
</dbReference>
<gene>
    <name evidence="3" type="ORF">H4317_15785</name>
</gene>
<dbReference type="RefSeq" id="WP_185887531.1">
    <property type="nucleotide sequence ID" value="NZ_CP060202.1"/>
</dbReference>
<evidence type="ECO:0000313" key="4">
    <source>
        <dbReference type="Proteomes" id="UP000515489"/>
    </source>
</evidence>
<evidence type="ECO:0008006" key="5">
    <source>
        <dbReference type="Google" id="ProtNLM"/>
    </source>
</evidence>
<sequence>MDIFSTLRNALALAVLLVVAAGPARAQTPADSSRISYGEETLPAPLPTPEPVANSRLGEQYSKLVRLQIEETQLWKLGLNNIGAVYQGIANGPDSLLSSRLGVHLAYERKLTPVWSVLGEMSPDFLRYRSPETRQLRNGFAVRTQVAGRYYYNLNKRIRKGKSASNFSANYLSLALSSGFGRHSRETHYTTFARDGQAVRLSLAAVYGLQRRLGRYGFVDFSLAVPVALTPNPGRQDAGMLAVDIFAKLRIGLALGR</sequence>
<feature type="signal peptide" evidence="2">
    <location>
        <begin position="1"/>
        <end position="26"/>
    </location>
</feature>
<reference evidence="3 4" key="1">
    <citation type="submission" date="2020-08" db="EMBL/GenBank/DDBJ databases">
        <title>Hymenobacter sp. S2-20-2 genome sequencing.</title>
        <authorList>
            <person name="Jin L."/>
        </authorList>
    </citation>
    <scope>NUCLEOTIDE SEQUENCE [LARGE SCALE GENOMIC DNA]</scope>
    <source>
        <strain evidence="3 4">S2-20-2</strain>
    </source>
</reference>
<keyword evidence="4" id="KW-1185">Reference proteome</keyword>
<evidence type="ECO:0000313" key="3">
    <source>
        <dbReference type="EMBL" id="QNH61604.1"/>
    </source>
</evidence>
<name>A0A7G7W5G1_9BACT</name>
<dbReference type="KEGG" id="hsk:H4317_15785"/>
<accession>A0A7G7W5G1</accession>
<evidence type="ECO:0000256" key="2">
    <source>
        <dbReference type="SAM" id="SignalP"/>
    </source>
</evidence>
<keyword evidence="2" id="KW-0732">Signal</keyword>
<feature type="region of interest" description="Disordered" evidence="1">
    <location>
        <begin position="28"/>
        <end position="52"/>
    </location>
</feature>
<protein>
    <recommendedName>
        <fullName evidence="5">DUF3575 domain-containing protein</fullName>
    </recommendedName>
</protein>